<protein>
    <recommendedName>
        <fullName evidence="3">Quercetin 2,3-dioxygenase C-terminal cupin domain-containing protein</fullName>
    </recommendedName>
</protein>
<dbReference type="AlphaFoldDB" id="I3UAZ4"/>
<dbReference type="KEGG" id="aka:TKWG_09280"/>
<keyword evidence="2" id="KW-1185">Reference proteome</keyword>
<reference evidence="1 2" key="1">
    <citation type="journal article" date="2011" name="J. Bacteriol.">
        <title>Whole-genome shotgun sequencing of the sulfur-oxidizing chemoautotroph Tetrathiobacter kashmirensis.</title>
        <authorList>
            <person name="Ghosh W."/>
            <person name="George A."/>
            <person name="Agarwal A."/>
            <person name="Raj P."/>
            <person name="Alam M."/>
            <person name="Pyne P."/>
            <person name="Das Gupta S.K."/>
        </authorList>
    </citation>
    <scope>NUCLEOTIDE SEQUENCE [LARGE SCALE GENOMIC DNA]</scope>
    <source>
        <strain evidence="1 2">WT001</strain>
    </source>
</reference>
<proteinExistence type="predicted"/>
<dbReference type="EMBL" id="CP003555">
    <property type="protein sequence ID" value="AFK62182.1"/>
    <property type="molecule type" value="Genomic_DNA"/>
</dbReference>
<dbReference type="HOGENOM" id="CLU_070008_0_0_4"/>
<dbReference type="RefSeq" id="WP_014750273.1">
    <property type="nucleotide sequence ID" value="NC_017964.1"/>
</dbReference>
<evidence type="ECO:0000313" key="2">
    <source>
        <dbReference type="Proteomes" id="UP000005267"/>
    </source>
</evidence>
<gene>
    <name evidence="1" type="ordered locus">TKWG_09280</name>
</gene>
<accession>I3UAZ4</accession>
<name>I3UAZ4_ADVKW</name>
<sequence length="252" mass="27212">MIEIGIFKESLKARTAYTGEDGTPFAHKTVIIGPTKPTPSAPNAYLVEQAPLTTLPVHFHGYGQFQIIVDGAGKLGRHDLRVCTAHYAGQQTAYGPLRSGERGLSYLTLRAATEGAAFFMPAASHYRNPNIPRFERFGVEGALSNDGVIQTLLPEDTLGLGAWLLTVPEGQSVASPLLNNGSGRFYVVLDGVWQMNPRLTRLDIVWTDANEAPLEIVGGQGGLKLMIVQFPANACEIPHPAPERPQNTKING</sequence>
<reference evidence="2" key="2">
    <citation type="journal article" date="2013" name="PLoS ONE">
        <title>Genome implosion elicits host-confinement in Alcaligenaceae: evidence from the comparative genomics of Tetrathiobacter kashmirensis, a pathogen in the making.</title>
        <authorList>
            <person name="Ghosh W."/>
            <person name="Alam M."/>
            <person name="Roy C."/>
            <person name="Pyne P."/>
            <person name="George A."/>
            <person name="Chakraborty R."/>
            <person name="Majumder S."/>
            <person name="Agarwal A."/>
            <person name="Chakraborty S."/>
            <person name="Majumdar S."/>
            <person name="Gupta S.K."/>
        </authorList>
    </citation>
    <scope>NUCLEOTIDE SEQUENCE [LARGE SCALE GENOMIC DNA]</scope>
    <source>
        <strain evidence="2">WT001</strain>
    </source>
</reference>
<dbReference type="OrthoDB" id="5181753at2"/>
<dbReference type="STRING" id="1036672.TKWG_09280"/>
<dbReference type="Proteomes" id="UP000005267">
    <property type="component" value="Chromosome"/>
</dbReference>
<evidence type="ECO:0000313" key="1">
    <source>
        <dbReference type="EMBL" id="AFK62182.1"/>
    </source>
</evidence>
<evidence type="ECO:0008006" key="3">
    <source>
        <dbReference type="Google" id="ProtNLM"/>
    </source>
</evidence>
<organism evidence="1 2">
    <name type="scientific">Advenella kashmirensis (strain DSM 17095 / LMG 22695 / WT001)</name>
    <name type="common">Tetrathiobacter kashmirensis</name>
    <dbReference type="NCBI Taxonomy" id="1036672"/>
    <lineage>
        <taxon>Bacteria</taxon>
        <taxon>Pseudomonadati</taxon>
        <taxon>Pseudomonadota</taxon>
        <taxon>Betaproteobacteria</taxon>
        <taxon>Burkholderiales</taxon>
        <taxon>Alcaligenaceae</taxon>
    </lineage>
</organism>